<dbReference type="PANTHER" id="PTHR43537">
    <property type="entry name" value="TRANSCRIPTIONAL REGULATOR, GNTR FAMILY"/>
    <property type="match status" value="1"/>
</dbReference>
<dbReference type="SUPFAM" id="SSF48008">
    <property type="entry name" value="GntR ligand-binding domain-like"/>
    <property type="match status" value="1"/>
</dbReference>
<keyword evidence="1" id="KW-0805">Transcription regulation</keyword>
<keyword evidence="3" id="KW-0804">Transcription</keyword>
<dbReference type="Proteomes" id="UP001500713">
    <property type="component" value="Unassembled WGS sequence"/>
</dbReference>
<dbReference type="InterPro" id="IPR036390">
    <property type="entry name" value="WH_DNA-bd_sf"/>
</dbReference>
<dbReference type="InterPro" id="IPR000524">
    <property type="entry name" value="Tscrpt_reg_HTH_GntR"/>
</dbReference>
<dbReference type="Gene3D" id="1.20.120.530">
    <property type="entry name" value="GntR ligand-binding domain-like"/>
    <property type="match status" value="1"/>
</dbReference>
<dbReference type="Pfam" id="PF00392">
    <property type="entry name" value="GntR"/>
    <property type="match status" value="1"/>
</dbReference>
<dbReference type="EMBL" id="BAAAEM010000002">
    <property type="protein sequence ID" value="GAA0465573.1"/>
    <property type="molecule type" value="Genomic_DNA"/>
</dbReference>
<keyword evidence="2" id="KW-0238">DNA-binding</keyword>
<dbReference type="SMART" id="SM00345">
    <property type="entry name" value="HTH_GNTR"/>
    <property type="match status" value="1"/>
</dbReference>
<evidence type="ECO:0000256" key="3">
    <source>
        <dbReference type="ARBA" id="ARBA00023163"/>
    </source>
</evidence>
<dbReference type="SUPFAM" id="SSF46785">
    <property type="entry name" value="Winged helix' DNA-binding domain"/>
    <property type="match status" value="1"/>
</dbReference>
<feature type="domain" description="HTH gntR-type" evidence="4">
    <location>
        <begin position="12"/>
        <end position="79"/>
    </location>
</feature>
<evidence type="ECO:0000256" key="2">
    <source>
        <dbReference type="ARBA" id="ARBA00023125"/>
    </source>
</evidence>
<sequence>MMKKDQNENLKKPRGTEAYELILNRILAGDIQPGAPIVEARLAETLGVSRTPIRQALFKLEQEGFATSSSGSGFSVSPLTEREAREVYPLIAGLEVIAIEESGPLLPTIVDKLISLNRKLAEAKNIAAGIQIDSMWHDTLISCCGNNRLQSWVSTLRCTVYRYETYYMSDTALIAESVKQHAKLIELLRDARQDELALELKRHYKFGMEAVVLKLTAESAAIAAGKLH</sequence>
<dbReference type="PROSITE" id="PS50949">
    <property type="entry name" value="HTH_GNTR"/>
    <property type="match status" value="1"/>
</dbReference>
<dbReference type="Pfam" id="PF07729">
    <property type="entry name" value="FCD"/>
    <property type="match status" value="1"/>
</dbReference>
<comment type="caution">
    <text evidence="5">The sequence shown here is derived from an EMBL/GenBank/DDBJ whole genome shotgun (WGS) entry which is preliminary data.</text>
</comment>
<evidence type="ECO:0000256" key="1">
    <source>
        <dbReference type="ARBA" id="ARBA00023015"/>
    </source>
</evidence>
<dbReference type="InterPro" id="IPR008920">
    <property type="entry name" value="TF_FadR/GntR_C"/>
</dbReference>
<accession>A0ABN1A231</accession>
<dbReference type="PANTHER" id="PTHR43537:SF24">
    <property type="entry name" value="GLUCONATE OPERON TRANSCRIPTIONAL REPRESSOR"/>
    <property type="match status" value="1"/>
</dbReference>
<gene>
    <name evidence="5" type="ORF">GCM10009096_02740</name>
</gene>
<evidence type="ECO:0000313" key="5">
    <source>
        <dbReference type="EMBL" id="GAA0465573.1"/>
    </source>
</evidence>
<proteinExistence type="predicted"/>
<reference evidence="5 6" key="1">
    <citation type="journal article" date="2019" name="Int. J. Syst. Evol. Microbiol.">
        <title>The Global Catalogue of Microorganisms (GCM) 10K type strain sequencing project: providing services to taxonomists for standard genome sequencing and annotation.</title>
        <authorList>
            <consortium name="The Broad Institute Genomics Platform"/>
            <consortium name="The Broad Institute Genome Sequencing Center for Infectious Disease"/>
            <person name="Wu L."/>
            <person name="Ma J."/>
        </authorList>
    </citation>
    <scope>NUCLEOTIDE SEQUENCE [LARGE SCALE GENOMIC DNA]</scope>
    <source>
        <strain evidence="5 6">JCM 14162</strain>
    </source>
</reference>
<keyword evidence="6" id="KW-1185">Reference proteome</keyword>
<name>A0ABN1A231_9SPHN</name>
<dbReference type="RefSeq" id="WP_229954173.1">
    <property type="nucleotide sequence ID" value="NZ_BAAAEM010000002.1"/>
</dbReference>
<dbReference type="InterPro" id="IPR036388">
    <property type="entry name" value="WH-like_DNA-bd_sf"/>
</dbReference>
<organism evidence="5 6">
    <name type="scientific">Parasphingorhabdus litoris</name>
    <dbReference type="NCBI Taxonomy" id="394733"/>
    <lineage>
        <taxon>Bacteria</taxon>
        <taxon>Pseudomonadati</taxon>
        <taxon>Pseudomonadota</taxon>
        <taxon>Alphaproteobacteria</taxon>
        <taxon>Sphingomonadales</taxon>
        <taxon>Sphingomonadaceae</taxon>
        <taxon>Parasphingorhabdus</taxon>
    </lineage>
</organism>
<protein>
    <submittedName>
        <fullName evidence="5">GntR family transcriptional regulator</fullName>
    </submittedName>
</protein>
<evidence type="ECO:0000313" key="6">
    <source>
        <dbReference type="Proteomes" id="UP001500713"/>
    </source>
</evidence>
<dbReference type="InterPro" id="IPR011711">
    <property type="entry name" value="GntR_C"/>
</dbReference>
<dbReference type="Gene3D" id="1.10.10.10">
    <property type="entry name" value="Winged helix-like DNA-binding domain superfamily/Winged helix DNA-binding domain"/>
    <property type="match status" value="1"/>
</dbReference>
<evidence type="ECO:0000259" key="4">
    <source>
        <dbReference type="PROSITE" id="PS50949"/>
    </source>
</evidence>